<comment type="caution">
    <text evidence="2">The sequence shown here is derived from an EMBL/GenBank/DDBJ whole genome shotgun (WGS) entry which is preliminary data.</text>
</comment>
<name>A0A9P4UYK1_9PLEO</name>
<dbReference type="AlphaFoldDB" id="A0A9P4UYK1"/>
<feature type="region of interest" description="Disordered" evidence="1">
    <location>
        <begin position="1"/>
        <end position="35"/>
    </location>
</feature>
<evidence type="ECO:0000313" key="3">
    <source>
        <dbReference type="Proteomes" id="UP000799444"/>
    </source>
</evidence>
<accession>A0A9P4UYK1</accession>
<keyword evidence="3" id="KW-1185">Reference proteome</keyword>
<gene>
    <name evidence="2" type="ORF">EJ04DRAFT_527894</name>
</gene>
<evidence type="ECO:0000256" key="1">
    <source>
        <dbReference type="SAM" id="MobiDB-lite"/>
    </source>
</evidence>
<evidence type="ECO:0000313" key="2">
    <source>
        <dbReference type="EMBL" id="KAF2729300.1"/>
    </source>
</evidence>
<organism evidence="2 3">
    <name type="scientific">Polyplosphaeria fusca</name>
    <dbReference type="NCBI Taxonomy" id="682080"/>
    <lineage>
        <taxon>Eukaryota</taxon>
        <taxon>Fungi</taxon>
        <taxon>Dikarya</taxon>
        <taxon>Ascomycota</taxon>
        <taxon>Pezizomycotina</taxon>
        <taxon>Dothideomycetes</taxon>
        <taxon>Pleosporomycetidae</taxon>
        <taxon>Pleosporales</taxon>
        <taxon>Tetraplosphaeriaceae</taxon>
        <taxon>Polyplosphaeria</taxon>
    </lineage>
</organism>
<dbReference type="EMBL" id="ML996249">
    <property type="protein sequence ID" value="KAF2729300.1"/>
    <property type="molecule type" value="Genomic_DNA"/>
</dbReference>
<protein>
    <submittedName>
        <fullName evidence="2">Uncharacterized protein</fullName>
    </submittedName>
</protein>
<dbReference type="Proteomes" id="UP000799444">
    <property type="component" value="Unassembled WGS sequence"/>
</dbReference>
<proteinExistence type="predicted"/>
<reference evidence="2" key="1">
    <citation type="journal article" date="2020" name="Stud. Mycol.">
        <title>101 Dothideomycetes genomes: a test case for predicting lifestyles and emergence of pathogens.</title>
        <authorList>
            <person name="Haridas S."/>
            <person name="Albert R."/>
            <person name="Binder M."/>
            <person name="Bloem J."/>
            <person name="Labutti K."/>
            <person name="Salamov A."/>
            <person name="Andreopoulos B."/>
            <person name="Baker S."/>
            <person name="Barry K."/>
            <person name="Bills G."/>
            <person name="Bluhm B."/>
            <person name="Cannon C."/>
            <person name="Castanera R."/>
            <person name="Culley D."/>
            <person name="Daum C."/>
            <person name="Ezra D."/>
            <person name="Gonzalez J."/>
            <person name="Henrissat B."/>
            <person name="Kuo A."/>
            <person name="Liang C."/>
            <person name="Lipzen A."/>
            <person name="Lutzoni F."/>
            <person name="Magnuson J."/>
            <person name="Mondo S."/>
            <person name="Nolan M."/>
            <person name="Ohm R."/>
            <person name="Pangilinan J."/>
            <person name="Park H.-J."/>
            <person name="Ramirez L."/>
            <person name="Alfaro M."/>
            <person name="Sun H."/>
            <person name="Tritt A."/>
            <person name="Yoshinaga Y."/>
            <person name="Zwiers L.-H."/>
            <person name="Turgeon B."/>
            <person name="Goodwin S."/>
            <person name="Spatafora J."/>
            <person name="Crous P."/>
            <person name="Grigoriev I."/>
        </authorList>
    </citation>
    <scope>NUCLEOTIDE SEQUENCE</scope>
    <source>
        <strain evidence="2">CBS 125425</strain>
    </source>
</reference>
<sequence length="184" mass="20237">MHKPMFPHAHPGLTGGEPLPCDNTEAPQGSHHWPGRRRVKPACAWLYRDETPRQPSPAHVHGDQMKGCRWVVFIGRGGEAWGAYGENSWAAFCESQKRSTLLLAPQTAPFHPFGHTSHRNASLISTVRTAERCSEVLSKRIRASDTLDPRTQEEAQSSSTVPAQVLFPAILPNADAMVMAPEVS</sequence>